<dbReference type="Proteomes" id="UP000254889">
    <property type="component" value="Chromosome"/>
</dbReference>
<feature type="region of interest" description="Disordered" evidence="6">
    <location>
        <begin position="1"/>
        <end position="30"/>
    </location>
</feature>
<feature type="compositionally biased region" description="Basic residues" evidence="6">
    <location>
        <begin position="7"/>
        <end position="25"/>
    </location>
</feature>
<evidence type="ECO:0000256" key="4">
    <source>
        <dbReference type="ARBA" id="ARBA00023125"/>
    </source>
</evidence>
<evidence type="ECO:0000256" key="3">
    <source>
        <dbReference type="ARBA" id="ARBA00023015"/>
    </source>
</evidence>
<dbReference type="PRINTS" id="PR00039">
    <property type="entry name" value="HTHLYSR"/>
</dbReference>
<dbReference type="CDD" id="cd08417">
    <property type="entry name" value="PBP2_Nitroaromatics_like"/>
    <property type="match status" value="1"/>
</dbReference>
<dbReference type="GO" id="GO:0003677">
    <property type="term" value="F:DNA binding"/>
    <property type="evidence" value="ECO:0007669"/>
    <property type="project" value="UniProtKB-KW"/>
</dbReference>
<keyword evidence="2" id="KW-0536">Nodulation</keyword>
<dbReference type="PROSITE" id="PS50931">
    <property type="entry name" value="HTH_LYSR"/>
    <property type="match status" value="1"/>
</dbReference>
<keyword evidence="4" id="KW-0238">DNA-binding</keyword>
<dbReference type="GO" id="GO:0003700">
    <property type="term" value="F:DNA-binding transcription factor activity"/>
    <property type="evidence" value="ECO:0007669"/>
    <property type="project" value="InterPro"/>
</dbReference>
<accession>A0A346A2Q6</accession>
<dbReference type="AlphaFoldDB" id="A0A346A2Q6"/>
<dbReference type="SUPFAM" id="SSF53850">
    <property type="entry name" value="Periplasmic binding protein-like II"/>
    <property type="match status" value="1"/>
</dbReference>
<dbReference type="OrthoDB" id="528082at2"/>
<keyword evidence="9" id="KW-1185">Reference proteome</keyword>
<dbReference type="InterPro" id="IPR005119">
    <property type="entry name" value="LysR_subst-bd"/>
</dbReference>
<proteinExistence type="inferred from homology"/>
<dbReference type="Gene3D" id="1.10.10.10">
    <property type="entry name" value="Winged helix-like DNA-binding domain superfamily/Winged helix DNA-binding domain"/>
    <property type="match status" value="1"/>
</dbReference>
<dbReference type="SUPFAM" id="SSF46785">
    <property type="entry name" value="Winged helix' DNA-binding domain"/>
    <property type="match status" value="1"/>
</dbReference>
<dbReference type="PANTHER" id="PTHR30118:SF15">
    <property type="entry name" value="TRANSCRIPTIONAL REGULATORY PROTEIN"/>
    <property type="match status" value="1"/>
</dbReference>
<dbReference type="InterPro" id="IPR050389">
    <property type="entry name" value="LysR-type_TF"/>
</dbReference>
<comment type="similarity">
    <text evidence="1">Belongs to the LysR transcriptional regulatory family.</text>
</comment>
<dbReference type="Pfam" id="PF00126">
    <property type="entry name" value="HTH_1"/>
    <property type="match status" value="1"/>
</dbReference>
<protein>
    <submittedName>
        <fullName evidence="8">LysR family transcriptional regulator</fullName>
    </submittedName>
</protein>
<sequence>MSSRFLFPRRRSGHRSGHAERHRRCSAATMSPPRRLRDLQSCLRLCGVLLYKHGYIFRIDVMNNIDIELLRAFCALMSERSVSRAAARLNLSQPAMSHALGRLRNVFQDPLLLRSRGGMAPTERAVAVEPRIRAILHELDAVVAPPEKFDPRTSTRTFVLTATEYAEFVLLPALMSRIGTEAPGIRIEIRAPNQNRMLDWLEAGEIDMRIAWVRNAVGSLRSRALFQDSLVCIVRSDHPVIGSALSLAQFFTLPHARPQVIGRTTTAQAIDEAVAARGGKLRVGLSVQNYLIIPHIVASSDFIATLPRRLVAALTPQLPIKVLEPPLRLPRMRYAAFWHDRSHTDAGHQWLRRTIADTASRL</sequence>
<dbReference type="InterPro" id="IPR036388">
    <property type="entry name" value="WH-like_DNA-bd_sf"/>
</dbReference>
<dbReference type="InterPro" id="IPR000847">
    <property type="entry name" value="LysR_HTH_N"/>
</dbReference>
<dbReference type="KEGG" id="ptaw:DW352_24755"/>
<reference evidence="8 9" key="1">
    <citation type="submission" date="2018-07" db="EMBL/GenBank/DDBJ databases">
        <authorList>
            <person name="Quirk P.G."/>
            <person name="Krulwich T.A."/>
        </authorList>
    </citation>
    <scope>NUCLEOTIDE SEQUENCE [LARGE SCALE GENOMIC DNA]</scope>
    <source>
        <strain evidence="8 9">CC-BB4</strain>
    </source>
</reference>
<name>A0A346A2Q6_9HYPH</name>
<evidence type="ECO:0000313" key="9">
    <source>
        <dbReference type="Proteomes" id="UP000254889"/>
    </source>
</evidence>
<feature type="domain" description="HTH lysR-type" evidence="7">
    <location>
        <begin position="65"/>
        <end position="122"/>
    </location>
</feature>
<dbReference type="InterPro" id="IPR036390">
    <property type="entry name" value="WH_DNA-bd_sf"/>
</dbReference>
<evidence type="ECO:0000256" key="1">
    <source>
        <dbReference type="ARBA" id="ARBA00009437"/>
    </source>
</evidence>
<dbReference type="Pfam" id="PF03466">
    <property type="entry name" value="LysR_substrate"/>
    <property type="match status" value="1"/>
</dbReference>
<evidence type="ECO:0000256" key="2">
    <source>
        <dbReference type="ARBA" id="ARBA00022458"/>
    </source>
</evidence>
<evidence type="ECO:0000259" key="7">
    <source>
        <dbReference type="PROSITE" id="PS50931"/>
    </source>
</evidence>
<evidence type="ECO:0000256" key="6">
    <source>
        <dbReference type="SAM" id="MobiDB-lite"/>
    </source>
</evidence>
<evidence type="ECO:0000256" key="5">
    <source>
        <dbReference type="ARBA" id="ARBA00023163"/>
    </source>
</evidence>
<dbReference type="Gene3D" id="3.40.190.10">
    <property type="entry name" value="Periplasmic binding protein-like II"/>
    <property type="match status" value="2"/>
</dbReference>
<dbReference type="InterPro" id="IPR037402">
    <property type="entry name" value="YidZ_PBP2"/>
</dbReference>
<dbReference type="EMBL" id="CP031417">
    <property type="protein sequence ID" value="AXK83453.1"/>
    <property type="molecule type" value="Genomic_DNA"/>
</dbReference>
<gene>
    <name evidence="8" type="ORF">DW352_24755</name>
</gene>
<evidence type="ECO:0000313" key="8">
    <source>
        <dbReference type="EMBL" id="AXK83453.1"/>
    </source>
</evidence>
<keyword evidence="3" id="KW-0805">Transcription regulation</keyword>
<keyword evidence="5" id="KW-0804">Transcription</keyword>
<organism evidence="8 9">
    <name type="scientific">Pseudolabrys taiwanensis</name>
    <dbReference type="NCBI Taxonomy" id="331696"/>
    <lineage>
        <taxon>Bacteria</taxon>
        <taxon>Pseudomonadati</taxon>
        <taxon>Pseudomonadota</taxon>
        <taxon>Alphaproteobacteria</taxon>
        <taxon>Hyphomicrobiales</taxon>
        <taxon>Xanthobacteraceae</taxon>
        <taxon>Pseudolabrys</taxon>
    </lineage>
</organism>
<dbReference type="PANTHER" id="PTHR30118">
    <property type="entry name" value="HTH-TYPE TRANSCRIPTIONAL REGULATOR LEUO-RELATED"/>
    <property type="match status" value="1"/>
</dbReference>